<accession>A0ABM6RRN7</accession>
<dbReference type="CDD" id="cd24133">
    <property type="entry name" value="ASKHA_NBD_TsaD_bac"/>
    <property type="match status" value="1"/>
</dbReference>
<keyword evidence="5 7" id="KW-0012">Acyltransferase</keyword>
<evidence type="ECO:0000259" key="8">
    <source>
        <dbReference type="Pfam" id="PF00814"/>
    </source>
</evidence>
<comment type="cofactor">
    <cofactor evidence="7">
        <name>Fe(2+)</name>
        <dbReference type="ChEBI" id="CHEBI:29033"/>
    </cofactor>
    <text evidence="7">Binds 1 Fe(2+) ion per subunit.</text>
</comment>
<dbReference type="InterPro" id="IPR022450">
    <property type="entry name" value="TsaD"/>
</dbReference>
<dbReference type="Pfam" id="PF00814">
    <property type="entry name" value="TsaD"/>
    <property type="match status" value="1"/>
</dbReference>
<keyword evidence="2 7" id="KW-0819">tRNA processing</keyword>
<dbReference type="InterPro" id="IPR017861">
    <property type="entry name" value="KAE1/TsaD"/>
</dbReference>
<dbReference type="EMBL" id="CP019454">
    <property type="protein sequence ID" value="AUW93994.1"/>
    <property type="molecule type" value="Genomic_DNA"/>
</dbReference>
<comment type="similarity">
    <text evidence="7">Belongs to the KAE1 / TsaD family.</text>
</comment>
<evidence type="ECO:0000313" key="9">
    <source>
        <dbReference type="EMBL" id="AUW93994.1"/>
    </source>
</evidence>
<feature type="binding site" evidence="7">
    <location>
        <position position="181"/>
    </location>
    <ligand>
        <name>substrate</name>
    </ligand>
</feature>
<dbReference type="PANTHER" id="PTHR11735">
    <property type="entry name" value="TRNA N6-ADENOSINE THREONYLCARBAMOYLTRANSFERASE"/>
    <property type="match status" value="1"/>
</dbReference>
<dbReference type="SUPFAM" id="SSF53067">
    <property type="entry name" value="Actin-like ATPase domain"/>
    <property type="match status" value="1"/>
</dbReference>
<name>A0ABM6RRN7_9FIRM</name>
<keyword evidence="3 7" id="KW-0479">Metal-binding</keyword>
<dbReference type="NCBIfam" id="TIGR03723">
    <property type="entry name" value="T6A_TsaD_YgjD"/>
    <property type="match status" value="1"/>
</dbReference>
<dbReference type="PROSITE" id="PS01016">
    <property type="entry name" value="GLYCOPROTEASE"/>
    <property type="match status" value="1"/>
</dbReference>
<reference evidence="9 10" key="1">
    <citation type="journal article" date="2019" name="Sci. Rep.">
        <title>Sulfobacillus thermotolerans: new insights into resistance and metabolic capacities of acidophilic chemolithotrophs.</title>
        <authorList>
            <person name="Panyushkina A.E."/>
            <person name="Babenko V.V."/>
            <person name="Nikitina A.S."/>
            <person name="Selezneva O.V."/>
            <person name="Tsaplina I.A."/>
            <person name="Letarova M.A."/>
            <person name="Kostryukova E.S."/>
            <person name="Letarov A.V."/>
        </authorList>
    </citation>
    <scope>NUCLEOTIDE SEQUENCE [LARGE SCALE GENOMIC DNA]</scope>
    <source>
        <strain evidence="9 10">Kr1</strain>
    </source>
</reference>
<feature type="binding site" evidence="7">
    <location>
        <position position="177"/>
    </location>
    <ligand>
        <name>substrate</name>
    </ligand>
</feature>
<evidence type="ECO:0000256" key="4">
    <source>
        <dbReference type="ARBA" id="ARBA00023004"/>
    </source>
</evidence>
<evidence type="ECO:0000256" key="6">
    <source>
        <dbReference type="ARBA" id="ARBA00048117"/>
    </source>
</evidence>
<protein>
    <recommendedName>
        <fullName evidence="7">tRNA N6-adenosine threonylcarbamoyltransferase</fullName>
        <ecNumber evidence="7">2.3.1.234</ecNumber>
    </recommendedName>
    <alternativeName>
        <fullName evidence="7">N6-L-threonylcarbamoyladenine synthase</fullName>
        <shortName evidence="7">t(6)A synthase</shortName>
    </alternativeName>
    <alternativeName>
        <fullName evidence="7">t(6)A37 threonylcarbamoyladenosine biosynthesis protein TsaD</fullName>
    </alternativeName>
    <alternativeName>
        <fullName evidence="7">tRNA threonylcarbamoyladenosine biosynthesis protein TsaD</fullName>
    </alternativeName>
</protein>
<evidence type="ECO:0000256" key="7">
    <source>
        <dbReference type="HAMAP-Rule" id="MF_01445"/>
    </source>
</evidence>
<comment type="catalytic activity">
    <reaction evidence="6 7">
        <text>L-threonylcarbamoyladenylate + adenosine(37) in tRNA = N(6)-L-threonylcarbamoyladenosine(37) in tRNA + AMP + H(+)</text>
        <dbReference type="Rhea" id="RHEA:37059"/>
        <dbReference type="Rhea" id="RHEA-COMP:10162"/>
        <dbReference type="Rhea" id="RHEA-COMP:10163"/>
        <dbReference type="ChEBI" id="CHEBI:15378"/>
        <dbReference type="ChEBI" id="CHEBI:73682"/>
        <dbReference type="ChEBI" id="CHEBI:74411"/>
        <dbReference type="ChEBI" id="CHEBI:74418"/>
        <dbReference type="ChEBI" id="CHEBI:456215"/>
        <dbReference type="EC" id="2.3.1.234"/>
    </reaction>
</comment>
<feature type="binding site" evidence="7">
    <location>
        <position position="164"/>
    </location>
    <ligand>
        <name>substrate</name>
    </ligand>
</feature>
<dbReference type="PRINTS" id="PR00789">
    <property type="entry name" value="OSIALOPTASE"/>
</dbReference>
<feature type="domain" description="Gcp-like" evidence="8">
    <location>
        <begin position="22"/>
        <end position="299"/>
    </location>
</feature>
<keyword evidence="7" id="KW-0963">Cytoplasm</keyword>
<feature type="binding site" evidence="7">
    <location>
        <position position="293"/>
    </location>
    <ligand>
        <name>Fe cation</name>
        <dbReference type="ChEBI" id="CHEBI:24875"/>
    </ligand>
</feature>
<dbReference type="InterPro" id="IPR043129">
    <property type="entry name" value="ATPase_NBD"/>
</dbReference>
<keyword evidence="4 7" id="KW-0408">Iron</keyword>
<dbReference type="HAMAP" id="MF_01445">
    <property type="entry name" value="TsaD"/>
    <property type="match status" value="1"/>
</dbReference>
<gene>
    <name evidence="7" type="primary">tsaD</name>
    <name evidence="9" type="ORF">BXT84_08565</name>
</gene>
<sequence>MLGIESSCDETAAAVVEDGTRLLATSLVSSAAIQAQYGGVVPEVAAREHAMAILPVVDWVLKEAGLDLADIDAVAVTQGPGLLGSLLVGVTFAKTLGASLHVPVIGVHHLEAHLYANALMAPIEFPALALLVSGGHTSLFYWQGHRDLRLLGETQDDAAGEAFDKAARILHMTYPGGPQIERLARQARKKSFKLPVADMHGRLDFSFSGVKTATAALYREHPDEPEEVAYALQEAVVRALVQTVKRALARYPVGDLYLAGGVTANEAIREAFLHLGAELGIRIHIPPVSYCTDNAAMVASLGYYQWQAGETMGAFEGPKVLFPLGQREGE</sequence>
<dbReference type="Gene3D" id="3.30.420.40">
    <property type="match status" value="2"/>
</dbReference>
<dbReference type="Proteomes" id="UP000325292">
    <property type="component" value="Chromosome"/>
</dbReference>
<feature type="binding site" evidence="7">
    <location>
        <begin position="131"/>
        <end position="135"/>
    </location>
    <ligand>
        <name>substrate</name>
    </ligand>
</feature>
<evidence type="ECO:0000256" key="1">
    <source>
        <dbReference type="ARBA" id="ARBA00022679"/>
    </source>
</evidence>
<dbReference type="InterPro" id="IPR000905">
    <property type="entry name" value="Gcp-like_dom"/>
</dbReference>
<organism evidence="9 10">
    <name type="scientific">Sulfobacillus thermotolerans</name>
    <dbReference type="NCBI Taxonomy" id="338644"/>
    <lineage>
        <taxon>Bacteria</taxon>
        <taxon>Bacillati</taxon>
        <taxon>Bacillota</taxon>
        <taxon>Clostridia</taxon>
        <taxon>Eubacteriales</taxon>
        <taxon>Clostridiales Family XVII. Incertae Sedis</taxon>
        <taxon>Sulfobacillus</taxon>
    </lineage>
</organism>
<proteinExistence type="inferred from homology"/>
<dbReference type="PANTHER" id="PTHR11735:SF6">
    <property type="entry name" value="TRNA N6-ADENOSINE THREONYLCARBAMOYLTRANSFERASE, MITOCHONDRIAL"/>
    <property type="match status" value="1"/>
</dbReference>
<comment type="subcellular location">
    <subcellularLocation>
        <location evidence="7">Cytoplasm</location>
    </subcellularLocation>
</comment>
<evidence type="ECO:0000313" key="10">
    <source>
        <dbReference type="Proteomes" id="UP000325292"/>
    </source>
</evidence>
<evidence type="ECO:0000256" key="5">
    <source>
        <dbReference type="ARBA" id="ARBA00023315"/>
    </source>
</evidence>
<dbReference type="NCBIfam" id="TIGR00329">
    <property type="entry name" value="gcp_kae1"/>
    <property type="match status" value="1"/>
</dbReference>
<evidence type="ECO:0000256" key="3">
    <source>
        <dbReference type="ARBA" id="ARBA00022723"/>
    </source>
</evidence>
<keyword evidence="10" id="KW-1185">Reference proteome</keyword>
<feature type="binding site" evidence="7">
    <location>
        <position position="109"/>
    </location>
    <ligand>
        <name>Fe cation</name>
        <dbReference type="ChEBI" id="CHEBI:24875"/>
    </ligand>
</feature>
<keyword evidence="1 7" id="KW-0808">Transferase</keyword>
<evidence type="ECO:0000256" key="2">
    <source>
        <dbReference type="ARBA" id="ARBA00022694"/>
    </source>
</evidence>
<feature type="binding site" evidence="7">
    <location>
        <position position="113"/>
    </location>
    <ligand>
        <name>Fe cation</name>
        <dbReference type="ChEBI" id="CHEBI:24875"/>
    </ligand>
</feature>
<dbReference type="EC" id="2.3.1.234" evidence="7"/>
<dbReference type="InterPro" id="IPR017860">
    <property type="entry name" value="Peptidase_M22_CS"/>
</dbReference>
<feature type="binding site" evidence="7">
    <location>
        <position position="265"/>
    </location>
    <ligand>
        <name>substrate</name>
    </ligand>
</feature>
<comment type="function">
    <text evidence="7">Required for the formation of a threonylcarbamoyl group on adenosine at position 37 (t(6)A37) in tRNAs that read codons beginning with adenine. Is involved in the transfer of the threonylcarbamoyl moiety of threonylcarbamoyl-AMP (TC-AMP) to the N6 group of A37, together with TsaE and TsaB. TsaD likely plays a direct catalytic role in this reaction.</text>
</comment>